<dbReference type="AlphaFoldDB" id="A0A286G3G2"/>
<dbReference type="EMBL" id="OCNH01000002">
    <property type="protein sequence ID" value="SOD90045.1"/>
    <property type="molecule type" value="Genomic_DNA"/>
</dbReference>
<keyword evidence="2" id="KW-1185">Reference proteome</keyword>
<dbReference type="OrthoDB" id="761425at2"/>
<accession>A0A286G3G2</accession>
<name>A0A286G3G2_9BACT</name>
<evidence type="ECO:0008006" key="3">
    <source>
        <dbReference type="Google" id="ProtNLM"/>
    </source>
</evidence>
<reference evidence="2" key="1">
    <citation type="submission" date="2017-09" db="EMBL/GenBank/DDBJ databases">
        <authorList>
            <person name="Varghese N."/>
            <person name="Submissions S."/>
        </authorList>
    </citation>
    <scope>NUCLEOTIDE SEQUENCE [LARGE SCALE GENOMIC DNA]</scope>
    <source>
        <strain evidence="2">DSM 29961</strain>
    </source>
</reference>
<organism evidence="1 2">
    <name type="scientific">Spirosoma fluviale</name>
    <dbReference type="NCBI Taxonomy" id="1597977"/>
    <lineage>
        <taxon>Bacteria</taxon>
        <taxon>Pseudomonadati</taxon>
        <taxon>Bacteroidota</taxon>
        <taxon>Cytophagia</taxon>
        <taxon>Cytophagales</taxon>
        <taxon>Cytophagaceae</taxon>
        <taxon>Spirosoma</taxon>
    </lineage>
</organism>
<sequence length="153" mass="17095">MFEFEIGGNEIKPESSEGIAQIPYNRTLLAQKLTQQDPISPEVVYGLKTVADVFAKFEPSVEVEFEALDGMPTKEVLNFRSVADFRAKDMVTNSPFLRSQDAQYKEYAQINTRLKSHRILQTALNQPEAKAAMIQTLQALITELEANEEAAAA</sequence>
<evidence type="ECO:0000313" key="2">
    <source>
        <dbReference type="Proteomes" id="UP000219452"/>
    </source>
</evidence>
<dbReference type="Proteomes" id="UP000219452">
    <property type="component" value="Unassembled WGS sequence"/>
</dbReference>
<dbReference type="RefSeq" id="WP_097126834.1">
    <property type="nucleotide sequence ID" value="NZ_OCNH01000002.1"/>
</dbReference>
<proteinExistence type="predicted"/>
<evidence type="ECO:0000313" key="1">
    <source>
        <dbReference type="EMBL" id="SOD90045.1"/>
    </source>
</evidence>
<protein>
    <recommendedName>
        <fullName evidence="3">Type VI secretion system, VipA, VC_A0107 or Hcp2</fullName>
    </recommendedName>
</protein>
<gene>
    <name evidence="1" type="ORF">SAMN06269250_3280</name>
</gene>